<evidence type="ECO:0000313" key="2">
    <source>
        <dbReference type="Proteomes" id="UP000184485"/>
    </source>
</evidence>
<name>A0A1M4Y7Q7_9HYPH</name>
<dbReference type="EMBL" id="FQUP01000001">
    <property type="protein sequence ID" value="SHF01710.1"/>
    <property type="molecule type" value="Genomic_DNA"/>
</dbReference>
<dbReference type="AlphaFoldDB" id="A0A1M4Y7Q7"/>
<organism evidence="1 2">
    <name type="scientific">Kaistia soli DSM 19436</name>
    <dbReference type="NCBI Taxonomy" id="1122133"/>
    <lineage>
        <taxon>Bacteria</taxon>
        <taxon>Pseudomonadati</taxon>
        <taxon>Pseudomonadota</taxon>
        <taxon>Alphaproteobacteria</taxon>
        <taxon>Hyphomicrobiales</taxon>
        <taxon>Kaistiaceae</taxon>
        <taxon>Kaistia</taxon>
    </lineage>
</organism>
<evidence type="ECO:0000313" key="1">
    <source>
        <dbReference type="EMBL" id="SHF01710.1"/>
    </source>
</evidence>
<dbReference type="RefSeq" id="WP_073051986.1">
    <property type="nucleotide sequence ID" value="NZ_FQUP01000001.1"/>
</dbReference>
<dbReference type="STRING" id="1122133.SAMN02745157_1447"/>
<reference evidence="1 2" key="1">
    <citation type="submission" date="2016-11" db="EMBL/GenBank/DDBJ databases">
        <authorList>
            <person name="Jaros S."/>
            <person name="Januszkiewicz K."/>
            <person name="Wedrychowicz H."/>
        </authorList>
    </citation>
    <scope>NUCLEOTIDE SEQUENCE [LARGE SCALE GENOMIC DNA]</scope>
    <source>
        <strain evidence="1 2">DSM 19436</strain>
    </source>
</reference>
<dbReference type="OrthoDB" id="7853821at2"/>
<sequence>MTRAADIKVVSLAGDDGKRRSVAERICGNCGARGHVPSRGATGRGMPPEAINRMFRAKGWELGIAAFSERCPDCVAAAKISETMEEPAMPEIKSPNSIAAIAALPATAPRSITPDDRRLIFVKLGDVYDDGAGGYVVGWTDKRVSQDLGCPLAWVSEVREQMFGPLKANPEILALLEECRRILDKAEERFMAAQRQHNETVLAISAADKRLSAEGARVVDVFRGITEDMDRTRAKLRKIEQAVLP</sequence>
<proteinExistence type="predicted"/>
<gene>
    <name evidence="1" type="ORF">SAMN02745157_1447</name>
</gene>
<accession>A0A1M4Y7Q7</accession>
<keyword evidence="2" id="KW-1185">Reference proteome</keyword>
<dbReference type="Proteomes" id="UP000184485">
    <property type="component" value="Unassembled WGS sequence"/>
</dbReference>
<protein>
    <submittedName>
        <fullName evidence="1">Uncharacterized protein</fullName>
    </submittedName>
</protein>